<evidence type="ECO:0000313" key="2">
    <source>
        <dbReference type="Proteomes" id="UP000828390"/>
    </source>
</evidence>
<dbReference type="EMBL" id="JAIWYP010000005">
    <property type="protein sequence ID" value="KAH3820576.1"/>
    <property type="molecule type" value="Genomic_DNA"/>
</dbReference>
<proteinExistence type="predicted"/>
<dbReference type="AlphaFoldDB" id="A0A9D4GND0"/>
<reference evidence="1" key="1">
    <citation type="journal article" date="2019" name="bioRxiv">
        <title>The Genome of the Zebra Mussel, Dreissena polymorpha: A Resource for Invasive Species Research.</title>
        <authorList>
            <person name="McCartney M.A."/>
            <person name="Auch B."/>
            <person name="Kono T."/>
            <person name="Mallez S."/>
            <person name="Zhang Y."/>
            <person name="Obille A."/>
            <person name="Becker A."/>
            <person name="Abrahante J.E."/>
            <person name="Garbe J."/>
            <person name="Badalamenti J.P."/>
            <person name="Herman A."/>
            <person name="Mangelson H."/>
            <person name="Liachko I."/>
            <person name="Sullivan S."/>
            <person name="Sone E.D."/>
            <person name="Koren S."/>
            <person name="Silverstein K.A.T."/>
            <person name="Beckman K.B."/>
            <person name="Gohl D.M."/>
        </authorList>
    </citation>
    <scope>NUCLEOTIDE SEQUENCE</scope>
    <source>
        <strain evidence="1">Duluth1</strain>
        <tissue evidence="1">Whole animal</tissue>
    </source>
</reference>
<protein>
    <submittedName>
        <fullName evidence="1">Uncharacterized protein</fullName>
    </submittedName>
</protein>
<dbReference type="PANTHER" id="PTHR47018">
    <property type="entry name" value="CXC DOMAIN-CONTAINING PROTEIN-RELATED"/>
    <property type="match status" value="1"/>
</dbReference>
<name>A0A9D4GND0_DREPO</name>
<organism evidence="1 2">
    <name type="scientific">Dreissena polymorpha</name>
    <name type="common">Zebra mussel</name>
    <name type="synonym">Mytilus polymorpha</name>
    <dbReference type="NCBI Taxonomy" id="45954"/>
    <lineage>
        <taxon>Eukaryota</taxon>
        <taxon>Metazoa</taxon>
        <taxon>Spiralia</taxon>
        <taxon>Lophotrochozoa</taxon>
        <taxon>Mollusca</taxon>
        <taxon>Bivalvia</taxon>
        <taxon>Autobranchia</taxon>
        <taxon>Heteroconchia</taxon>
        <taxon>Euheterodonta</taxon>
        <taxon>Imparidentia</taxon>
        <taxon>Neoheterodontei</taxon>
        <taxon>Myida</taxon>
        <taxon>Dreissenoidea</taxon>
        <taxon>Dreissenidae</taxon>
        <taxon>Dreissena</taxon>
    </lineage>
</organism>
<gene>
    <name evidence="1" type="ORF">DPMN_122321</name>
</gene>
<keyword evidence="2" id="KW-1185">Reference proteome</keyword>
<reference evidence="1" key="2">
    <citation type="submission" date="2020-11" db="EMBL/GenBank/DDBJ databases">
        <authorList>
            <person name="McCartney M.A."/>
            <person name="Auch B."/>
            <person name="Kono T."/>
            <person name="Mallez S."/>
            <person name="Becker A."/>
            <person name="Gohl D.M."/>
            <person name="Silverstein K.A.T."/>
            <person name="Koren S."/>
            <person name="Bechman K.B."/>
            <person name="Herman A."/>
            <person name="Abrahante J.E."/>
            <person name="Garbe J."/>
        </authorList>
    </citation>
    <scope>NUCLEOTIDE SEQUENCE</scope>
    <source>
        <strain evidence="1">Duluth1</strain>
        <tissue evidence="1">Whole animal</tissue>
    </source>
</reference>
<comment type="caution">
    <text evidence="1">The sequence shown here is derived from an EMBL/GenBank/DDBJ whole genome shotgun (WGS) entry which is preliminary data.</text>
</comment>
<dbReference type="Proteomes" id="UP000828390">
    <property type="component" value="Unassembled WGS sequence"/>
</dbReference>
<accession>A0A9D4GND0</accession>
<evidence type="ECO:0000313" key="1">
    <source>
        <dbReference type="EMBL" id="KAH3820576.1"/>
    </source>
</evidence>
<sequence>MTQLLVFNAVKRVKKDSKHVRTLHPLDSETMLPLYMGLAVHNKTRRKDLVDVLYEKGLSTGRADSIQNGAITSRGQWALQVMVAALYILKCKAYKEYAEGVTDSAEKLDYQQWSDMIDNIHPQFAYWNKTMELEILFKQFMKSQREAYYEMYVECLGKMVPWMFAIDHVHYARWLTVHSQDLILLKERSIDVHKAFTKGHFVTNKTKHRFLALAHDQIREQQNA</sequence>